<proteinExistence type="predicted"/>
<evidence type="ECO:0000313" key="2">
    <source>
        <dbReference type="EMBL" id="MBB5185315.1"/>
    </source>
</evidence>
<keyword evidence="1" id="KW-1133">Transmembrane helix</keyword>
<gene>
    <name evidence="2" type="ORF">HNQ43_001369</name>
</gene>
<name>A0A7W8D4C1_9FIRM</name>
<dbReference type="EMBL" id="JACHHD010000013">
    <property type="protein sequence ID" value="MBB5185315.1"/>
    <property type="molecule type" value="Genomic_DNA"/>
</dbReference>
<dbReference type="AlphaFoldDB" id="A0A7W8D4C1"/>
<evidence type="ECO:0000313" key="3">
    <source>
        <dbReference type="Proteomes" id="UP000521313"/>
    </source>
</evidence>
<feature type="transmembrane region" description="Helical" evidence="1">
    <location>
        <begin position="12"/>
        <end position="33"/>
    </location>
</feature>
<dbReference type="Proteomes" id="UP000521313">
    <property type="component" value="Unassembled WGS sequence"/>
</dbReference>
<reference evidence="2 3" key="1">
    <citation type="submission" date="2020-08" db="EMBL/GenBank/DDBJ databases">
        <title>Genomic Encyclopedia of Type Strains, Phase IV (KMG-IV): sequencing the most valuable type-strain genomes for metagenomic binning, comparative biology and taxonomic classification.</title>
        <authorList>
            <person name="Goeker M."/>
        </authorList>
    </citation>
    <scope>NUCLEOTIDE SEQUENCE [LARGE SCALE GENOMIC DNA]</scope>
    <source>
        <strain evidence="2 3">DSM 26963</strain>
    </source>
</reference>
<sequence>MKEILFCMFIDPYFFVLALLQMTSWVLFFFIAIRCIRFIFFDENDEECYE</sequence>
<evidence type="ECO:0000256" key="1">
    <source>
        <dbReference type="SAM" id="Phobius"/>
    </source>
</evidence>
<dbReference type="RefSeq" id="WP_183376143.1">
    <property type="nucleotide sequence ID" value="NZ_JACHHD010000013.1"/>
</dbReference>
<keyword evidence="1" id="KW-0472">Membrane</keyword>
<comment type="caution">
    <text evidence="2">The sequence shown here is derived from an EMBL/GenBank/DDBJ whole genome shotgun (WGS) entry which is preliminary data.</text>
</comment>
<organism evidence="2 3">
    <name type="scientific">Faecalicoccus acidiformans</name>
    <dbReference type="NCBI Taxonomy" id="915173"/>
    <lineage>
        <taxon>Bacteria</taxon>
        <taxon>Bacillati</taxon>
        <taxon>Bacillota</taxon>
        <taxon>Erysipelotrichia</taxon>
        <taxon>Erysipelotrichales</taxon>
        <taxon>Erysipelotrichaceae</taxon>
        <taxon>Faecalicoccus</taxon>
    </lineage>
</organism>
<protein>
    <submittedName>
        <fullName evidence="2">Uncharacterized protein</fullName>
    </submittedName>
</protein>
<keyword evidence="1" id="KW-0812">Transmembrane</keyword>
<accession>A0A7W8D4C1</accession>